<evidence type="ECO:0000256" key="7">
    <source>
        <dbReference type="ARBA" id="ARBA00024343"/>
    </source>
</evidence>
<dbReference type="PRINTS" id="PR00367">
    <property type="entry name" value="ETHRSPELEMNT"/>
</dbReference>
<dbReference type="InterPro" id="IPR045277">
    <property type="entry name" value="DRE1A-I"/>
</dbReference>
<keyword evidence="4" id="KW-0010">Activator</keyword>
<keyword evidence="5" id="KW-0804">Transcription</keyword>
<evidence type="ECO:0000256" key="5">
    <source>
        <dbReference type="ARBA" id="ARBA00023163"/>
    </source>
</evidence>
<evidence type="ECO:0000256" key="1">
    <source>
        <dbReference type="ARBA" id="ARBA00004123"/>
    </source>
</evidence>
<gene>
    <name evidence="10" type="ORF">SI8410_11015065</name>
</gene>
<evidence type="ECO:0000256" key="6">
    <source>
        <dbReference type="ARBA" id="ARBA00023242"/>
    </source>
</evidence>
<dbReference type="OrthoDB" id="676764at2759"/>
<feature type="region of interest" description="Disordered" evidence="8">
    <location>
        <begin position="1"/>
        <end position="59"/>
    </location>
</feature>
<name>A0A7I8L2X5_SPIIN</name>
<evidence type="ECO:0000259" key="9">
    <source>
        <dbReference type="PROSITE" id="PS51032"/>
    </source>
</evidence>
<dbReference type="PANTHER" id="PTHR31839">
    <property type="entry name" value="DEHYDRATION-RESPONSIVE ELEMENT-BINDING PROTEIN 1D"/>
    <property type="match status" value="1"/>
</dbReference>
<evidence type="ECO:0000256" key="2">
    <source>
        <dbReference type="ARBA" id="ARBA00023015"/>
    </source>
</evidence>
<evidence type="ECO:0000256" key="3">
    <source>
        <dbReference type="ARBA" id="ARBA00023125"/>
    </source>
</evidence>
<evidence type="ECO:0000313" key="10">
    <source>
        <dbReference type="EMBL" id="CAA7404387.1"/>
    </source>
</evidence>
<comment type="subcellular location">
    <subcellularLocation>
        <location evidence="1">Nucleus</location>
    </subcellularLocation>
</comment>
<dbReference type="GO" id="GO:0003700">
    <property type="term" value="F:DNA-binding transcription factor activity"/>
    <property type="evidence" value="ECO:0007669"/>
    <property type="project" value="InterPro"/>
</dbReference>
<dbReference type="Proteomes" id="UP000663760">
    <property type="component" value="Chromosome 11"/>
</dbReference>
<dbReference type="PANTHER" id="PTHR31839:SF42">
    <property type="entry name" value="DEHYDRATION-RESPONSIVE ELEMENT-BINDING PROTEIN 1F"/>
    <property type="match status" value="1"/>
</dbReference>
<dbReference type="GO" id="GO:0005634">
    <property type="term" value="C:nucleus"/>
    <property type="evidence" value="ECO:0007669"/>
    <property type="project" value="UniProtKB-SubCell"/>
</dbReference>
<accession>A0A7I8L2X5</accession>
<comment type="similarity">
    <text evidence="7">Belongs to the AP2/ERF transcription factor family. ERF subfamily.</text>
</comment>
<dbReference type="GO" id="GO:0003677">
    <property type="term" value="F:DNA binding"/>
    <property type="evidence" value="ECO:0007669"/>
    <property type="project" value="UniProtKB-KW"/>
</dbReference>
<proteinExistence type="inferred from homology"/>
<dbReference type="InterPro" id="IPR036955">
    <property type="entry name" value="AP2/ERF_dom_sf"/>
</dbReference>
<organism evidence="10 11">
    <name type="scientific">Spirodela intermedia</name>
    <name type="common">Intermediate duckweed</name>
    <dbReference type="NCBI Taxonomy" id="51605"/>
    <lineage>
        <taxon>Eukaryota</taxon>
        <taxon>Viridiplantae</taxon>
        <taxon>Streptophyta</taxon>
        <taxon>Embryophyta</taxon>
        <taxon>Tracheophyta</taxon>
        <taxon>Spermatophyta</taxon>
        <taxon>Magnoliopsida</taxon>
        <taxon>Liliopsida</taxon>
        <taxon>Araceae</taxon>
        <taxon>Lemnoideae</taxon>
        <taxon>Spirodela</taxon>
    </lineage>
</organism>
<feature type="domain" description="AP2/ERF" evidence="9">
    <location>
        <begin position="57"/>
        <end position="114"/>
    </location>
</feature>
<keyword evidence="2" id="KW-0805">Transcription regulation</keyword>
<dbReference type="FunFam" id="3.30.730.10:FF:000001">
    <property type="entry name" value="Ethylene-responsive transcription factor 2"/>
    <property type="match status" value="1"/>
</dbReference>
<dbReference type="InterPro" id="IPR001471">
    <property type="entry name" value="AP2/ERF_dom"/>
</dbReference>
<dbReference type="Pfam" id="PF00847">
    <property type="entry name" value="AP2"/>
    <property type="match status" value="1"/>
</dbReference>
<keyword evidence="3" id="KW-0238">DNA-binding</keyword>
<evidence type="ECO:0000256" key="8">
    <source>
        <dbReference type="SAM" id="MobiDB-lite"/>
    </source>
</evidence>
<dbReference type="InterPro" id="IPR016177">
    <property type="entry name" value="DNA-bd_dom_sf"/>
</dbReference>
<dbReference type="Gene3D" id="3.30.730.10">
    <property type="entry name" value="AP2/ERF domain"/>
    <property type="match status" value="1"/>
</dbReference>
<sequence length="225" mass="24264">MDSGCSPSDSSSSSSFSSDAAPPPHISASSSSPSSSSGRTEKRRAGRKKFRETRHPVYRGVRERNGGKWVCEVREPRNEKRHWLGTFPTPEMAARAHDVAALALRGRSAVLNFPDSEWLLPRAQSPAADDIRSAVVEAAAMFRHPVSPPAPLSAPSFSSPPPPMPVEAPAPLATAFLDEDALFDLPGLLVSMAEGVLLSPTTLFWAFDLDHVDGHLDSASQWALW</sequence>
<evidence type="ECO:0000313" key="11">
    <source>
        <dbReference type="Proteomes" id="UP000663760"/>
    </source>
</evidence>
<dbReference type="AlphaFoldDB" id="A0A7I8L2X5"/>
<dbReference type="SUPFAM" id="SSF54171">
    <property type="entry name" value="DNA-binding domain"/>
    <property type="match status" value="1"/>
</dbReference>
<reference evidence="10" key="1">
    <citation type="submission" date="2020-02" db="EMBL/GenBank/DDBJ databases">
        <authorList>
            <person name="Scholz U."/>
            <person name="Mascher M."/>
            <person name="Fiebig A."/>
        </authorList>
    </citation>
    <scope>NUCLEOTIDE SEQUENCE</scope>
</reference>
<protein>
    <recommendedName>
        <fullName evidence="9">AP2/ERF domain-containing protein</fullName>
    </recommendedName>
</protein>
<keyword evidence="11" id="KW-1185">Reference proteome</keyword>
<evidence type="ECO:0000256" key="4">
    <source>
        <dbReference type="ARBA" id="ARBA00023159"/>
    </source>
</evidence>
<keyword evidence="6" id="KW-0539">Nucleus</keyword>
<dbReference type="PROSITE" id="PS51032">
    <property type="entry name" value="AP2_ERF"/>
    <property type="match status" value="1"/>
</dbReference>
<dbReference type="EMBL" id="LR746274">
    <property type="protein sequence ID" value="CAA7404387.1"/>
    <property type="molecule type" value="Genomic_DNA"/>
</dbReference>
<dbReference type="SMART" id="SM00380">
    <property type="entry name" value="AP2"/>
    <property type="match status" value="1"/>
</dbReference>
<feature type="compositionally biased region" description="Basic residues" evidence="8">
    <location>
        <begin position="41"/>
        <end position="52"/>
    </location>
</feature>
<dbReference type="CDD" id="cd00018">
    <property type="entry name" value="AP2"/>
    <property type="match status" value="1"/>
</dbReference>
<feature type="compositionally biased region" description="Low complexity" evidence="8">
    <location>
        <begin position="1"/>
        <end position="37"/>
    </location>
</feature>